<dbReference type="PROSITE" id="PS51257">
    <property type="entry name" value="PROKAR_LIPOPROTEIN"/>
    <property type="match status" value="1"/>
</dbReference>
<accession>A0ABM7Q3E7</accession>
<dbReference type="InterPro" id="IPR028082">
    <property type="entry name" value="Peripla_BP_I"/>
</dbReference>
<keyword evidence="3" id="KW-1185">Reference proteome</keyword>
<proteinExistence type="predicted"/>
<dbReference type="PANTHER" id="PTHR38038">
    <property type="entry name" value="PENICILLIN-BINDING PROTEIN ACTIVATOR LPOA"/>
    <property type="match status" value="1"/>
</dbReference>
<reference evidence="2 3" key="1">
    <citation type="submission" date="2021-03" db="EMBL/GenBank/DDBJ databases">
        <title>Complete Genome Sequences of Two Lysobacter Strains Isolated from Sea Water (Lysobacter caseinilyticus) and Soil (Lysobacter helvus) in South Korea.</title>
        <authorList>
            <person name="Watanabe Y."/>
            <person name="Arakawa K."/>
        </authorList>
    </citation>
    <scope>NUCLEOTIDE SEQUENCE [LARGE SCALE GENOMIC DNA]</scope>
    <source>
        <strain evidence="2 3">KVB24</strain>
    </source>
</reference>
<evidence type="ECO:0000256" key="1">
    <source>
        <dbReference type="ARBA" id="ARBA00023136"/>
    </source>
</evidence>
<dbReference type="Proteomes" id="UP000681317">
    <property type="component" value="Chromosome"/>
</dbReference>
<dbReference type="Gene3D" id="3.40.50.2300">
    <property type="match status" value="2"/>
</dbReference>
<evidence type="ECO:0000313" key="2">
    <source>
        <dbReference type="EMBL" id="BCT91783.1"/>
    </source>
</evidence>
<dbReference type="CDD" id="cd06339">
    <property type="entry name" value="PBP1_YraM_LppC_lipoprotein-like"/>
    <property type="match status" value="1"/>
</dbReference>
<dbReference type="SUPFAM" id="SSF53822">
    <property type="entry name" value="Periplasmic binding protein-like I"/>
    <property type="match status" value="1"/>
</dbReference>
<dbReference type="EMBL" id="AP024545">
    <property type="protein sequence ID" value="BCT91783.1"/>
    <property type="molecule type" value="Genomic_DNA"/>
</dbReference>
<evidence type="ECO:0008006" key="4">
    <source>
        <dbReference type="Google" id="ProtNLM"/>
    </source>
</evidence>
<sequence length="474" mass="48927">MHASFERTPRSAHHPALRALLLGTLFAAGLAGCASVSVQRPAEASHQAMDPAFAQARELAQAAAKQTGQAQADTHAQINKLLAGLDDATLSRDAAALPAGDPLYMYAGQALLRRGLPLPRPFDRGGWKFDARPAADSDGYRPPVKLAVLLPLSGSLAPAAAPVRDGFLTGYYGESRRRPEVTFYDTAGTAAGAVAAYAKASAEGNDFVVGPLGRDEVSAVFRDAQSGASMLALNRTSVAPPAGSASFSLSPEDDGIAAADYLFARKAQRVLVLAGSEEGMRRAVVAFRDRFAQRGGTVAETFDVGGDATTQLARLQAAVQKAGQVDAVFFATRASEARGVAPLLASAGLGGKPRVATSQLLAGTGKPAEDAVLDGIAYPTEPWVARGVPGLPSAASVAGRLKTARGPAARLFAFGYDAWLITAYLEKLALAANGEVRGATGTLRLDGVGNVLHTPVWSTFSGGVPSPLADATDR</sequence>
<dbReference type="PANTHER" id="PTHR38038:SF1">
    <property type="entry name" value="PENICILLIN-BINDING PROTEIN ACTIVATOR LPOA"/>
    <property type="match status" value="1"/>
</dbReference>
<gene>
    <name evidence="2" type="ORF">LYSCAS_08070</name>
</gene>
<dbReference type="Pfam" id="PF04348">
    <property type="entry name" value="LppC"/>
    <property type="match status" value="1"/>
</dbReference>
<dbReference type="InterPro" id="IPR007443">
    <property type="entry name" value="LpoA"/>
</dbReference>
<evidence type="ECO:0000313" key="3">
    <source>
        <dbReference type="Proteomes" id="UP000681317"/>
    </source>
</evidence>
<name>A0ABM7Q3E7_9GAMM</name>
<organism evidence="2 3">
    <name type="scientific">Noviluteimonas caseinilytica</name>
    <dbReference type="NCBI Taxonomy" id="2675101"/>
    <lineage>
        <taxon>Bacteria</taxon>
        <taxon>Pseudomonadati</taxon>
        <taxon>Pseudomonadota</taxon>
        <taxon>Gammaproteobacteria</taxon>
        <taxon>Lysobacterales</taxon>
        <taxon>Lysobacteraceae</taxon>
        <taxon>Noviluteimonas</taxon>
    </lineage>
</organism>
<protein>
    <recommendedName>
        <fullName evidence="4">LppC family lipoprotein</fullName>
    </recommendedName>
</protein>
<keyword evidence="1" id="KW-0472">Membrane</keyword>